<evidence type="ECO:0000259" key="2">
    <source>
        <dbReference type="Pfam" id="PF04892"/>
    </source>
</evidence>
<dbReference type="PANTHER" id="PTHR36834">
    <property type="entry name" value="MEMBRANE PROTEIN-RELATED"/>
    <property type="match status" value="1"/>
</dbReference>
<keyword evidence="1" id="KW-1133">Transmembrane helix</keyword>
<keyword evidence="1" id="KW-0472">Membrane</keyword>
<feature type="transmembrane region" description="Helical" evidence="1">
    <location>
        <begin position="130"/>
        <end position="149"/>
    </location>
</feature>
<feature type="transmembrane region" description="Helical" evidence="1">
    <location>
        <begin position="161"/>
        <end position="178"/>
    </location>
</feature>
<name>A0A9W7PZF8_BACCE</name>
<keyword evidence="1" id="KW-0812">Transmembrane</keyword>
<dbReference type="Pfam" id="PF04892">
    <property type="entry name" value="VanZ"/>
    <property type="match status" value="1"/>
</dbReference>
<sequence>MPIGRIFDLHLPLLSIFIILGFVFLFISDRIRKKKFPIMIQLIRYSIVIYVLFVIKLVFFPIMYLYKSSSAEITQSMFYQLIPFHEIYKTFFVTGNYIQVFGNLLLLFPLGVYMGLLSKKAVSVKYVFKISLFTTLTIETVQLIIDYITFMPNKIFDIDDIILNVTGCLLGWLFLKFLSSELEKLQIPTAFQNRK</sequence>
<dbReference type="InterPro" id="IPR053150">
    <property type="entry name" value="Teicoplanin_resist-assoc"/>
</dbReference>
<comment type="caution">
    <text evidence="3">The sequence shown here is derived from an EMBL/GenBank/DDBJ whole genome shotgun (WGS) entry which is preliminary data.</text>
</comment>
<dbReference type="PANTHER" id="PTHR36834:SF1">
    <property type="entry name" value="INTEGRAL MEMBRANE PROTEIN"/>
    <property type="match status" value="1"/>
</dbReference>
<reference evidence="3 4" key="1">
    <citation type="submission" date="2018-08" db="EMBL/GenBank/DDBJ databases">
        <title>Bacillus phenotypic plasticity.</title>
        <authorList>
            <person name="Hurtado E."/>
        </authorList>
    </citation>
    <scope>NUCLEOTIDE SEQUENCE [LARGE SCALE GENOMIC DNA]</scope>
    <source>
        <strain evidence="3 4">111b</strain>
    </source>
</reference>
<dbReference type="EMBL" id="QSMZ01000071">
    <property type="protein sequence ID" value="KAA6448140.1"/>
    <property type="molecule type" value="Genomic_DNA"/>
</dbReference>
<evidence type="ECO:0000313" key="3">
    <source>
        <dbReference type="EMBL" id="KAA6448140.1"/>
    </source>
</evidence>
<feature type="transmembrane region" description="Helical" evidence="1">
    <location>
        <begin position="97"/>
        <end position="118"/>
    </location>
</feature>
<dbReference type="Proteomes" id="UP000323321">
    <property type="component" value="Unassembled WGS sequence"/>
</dbReference>
<dbReference type="InterPro" id="IPR006976">
    <property type="entry name" value="VanZ-like"/>
</dbReference>
<dbReference type="AlphaFoldDB" id="A0A9W7PZF8"/>
<feature type="transmembrane region" description="Helical" evidence="1">
    <location>
        <begin position="6"/>
        <end position="27"/>
    </location>
</feature>
<feature type="domain" description="VanZ-like" evidence="2">
    <location>
        <begin position="48"/>
        <end position="178"/>
    </location>
</feature>
<protein>
    <submittedName>
        <fullName evidence="3">VanZ family protein</fullName>
    </submittedName>
</protein>
<evidence type="ECO:0000256" key="1">
    <source>
        <dbReference type="SAM" id="Phobius"/>
    </source>
</evidence>
<organism evidence="3 4">
    <name type="scientific">Bacillus cereus</name>
    <dbReference type="NCBI Taxonomy" id="1396"/>
    <lineage>
        <taxon>Bacteria</taxon>
        <taxon>Bacillati</taxon>
        <taxon>Bacillota</taxon>
        <taxon>Bacilli</taxon>
        <taxon>Bacillales</taxon>
        <taxon>Bacillaceae</taxon>
        <taxon>Bacillus</taxon>
        <taxon>Bacillus cereus group</taxon>
    </lineage>
</organism>
<dbReference type="RefSeq" id="WP_150159684.1">
    <property type="nucleotide sequence ID" value="NZ_QSMZ01000071.1"/>
</dbReference>
<evidence type="ECO:0000313" key="4">
    <source>
        <dbReference type="Proteomes" id="UP000323321"/>
    </source>
</evidence>
<feature type="transmembrane region" description="Helical" evidence="1">
    <location>
        <begin position="47"/>
        <end position="66"/>
    </location>
</feature>
<accession>A0A9W7PZF8</accession>
<proteinExistence type="predicted"/>
<gene>
    <name evidence="3" type="ORF">DX932_32410</name>
</gene>